<dbReference type="Gene3D" id="1.10.4020.10">
    <property type="entry name" value="DNA breaking-rejoining enzymes"/>
    <property type="match status" value="1"/>
</dbReference>
<name>A0A671ECU2_RHIFE</name>
<feature type="region of interest" description="Disordered" evidence="3">
    <location>
        <begin position="132"/>
        <end position="158"/>
    </location>
</feature>
<dbReference type="InterPro" id="IPR003309">
    <property type="entry name" value="SCAN_dom"/>
</dbReference>
<sequence>QERRGSMREGAPSTARLCFWGFCYQEAAGPHEALAQLHELCLQWLRPDVCSKKQMLELLVLEQFLGALPLEIQAWVGAQCPQSGEEAAVLVAELTQTPDRRGKGSVGAPHGLVLTLASPSSHTVLSSSVLMANDPQPHSETRSLLPEEPGRPDDSRWGEWMCQASSRRRVVGRKNMEFGFRRAPEAC</sequence>
<organism evidence="5 6">
    <name type="scientific">Rhinolophus ferrumequinum</name>
    <name type="common">Greater horseshoe bat</name>
    <dbReference type="NCBI Taxonomy" id="59479"/>
    <lineage>
        <taxon>Eukaryota</taxon>
        <taxon>Metazoa</taxon>
        <taxon>Chordata</taxon>
        <taxon>Craniata</taxon>
        <taxon>Vertebrata</taxon>
        <taxon>Euteleostomi</taxon>
        <taxon>Mammalia</taxon>
        <taxon>Eutheria</taxon>
        <taxon>Laurasiatheria</taxon>
        <taxon>Chiroptera</taxon>
        <taxon>Yinpterochiroptera</taxon>
        <taxon>Rhinolophoidea</taxon>
        <taxon>Rhinolophidae</taxon>
        <taxon>Rhinolophinae</taxon>
        <taxon>Rhinolophus</taxon>
    </lineage>
</organism>
<reference evidence="5 6" key="1">
    <citation type="journal article" date="2015" name="Annu Rev Anim Biosci">
        <title>The Genome 10K Project: a way forward.</title>
        <authorList>
            <person name="Koepfli K.P."/>
            <person name="Paten B."/>
            <person name="O'Brien S.J."/>
            <person name="Koepfli K.P."/>
            <person name="Paten B."/>
            <person name="Antunes A."/>
            <person name="Belov K."/>
            <person name="Bustamante C."/>
            <person name="Castoe T.A."/>
            <person name="Clawson H."/>
            <person name="Crawford A.J."/>
            <person name="Diekhans M."/>
            <person name="Distel D."/>
            <person name="Durbin R."/>
            <person name="Earl D."/>
            <person name="Fujita M.K."/>
            <person name="Gamble T."/>
            <person name="Georges A."/>
            <person name="Gemmell N."/>
            <person name="Gilbert M.T."/>
            <person name="Graves J.M."/>
            <person name="Green R.E."/>
            <person name="Hickey G."/>
            <person name="Jarvis E.D."/>
            <person name="Johnson W."/>
            <person name="Komissarov A."/>
            <person name="Korf I."/>
            <person name="Kuhn R."/>
            <person name="Larkin D.M."/>
            <person name="Lewin H."/>
            <person name="Lopez J.V."/>
            <person name="Ma J."/>
            <person name="Marques-Bonet T."/>
            <person name="Miller W."/>
            <person name="Murphy R."/>
            <person name="Pevzner P."/>
            <person name="Shapiro B."/>
            <person name="Steiner C."/>
            <person name="Tamazian G."/>
            <person name="Venkatesh B."/>
            <person name="Wang J."/>
            <person name="Wayne R."/>
            <person name="Wiley E."/>
            <person name="Yang H."/>
            <person name="Zhang G."/>
            <person name="Haussler D."/>
            <person name="Ryder O."/>
            <person name="O'Brien S.J."/>
        </authorList>
    </citation>
    <scope>NUCLEOTIDE SEQUENCE</scope>
</reference>
<dbReference type="GeneTree" id="ENSGT00940000163014"/>
<reference evidence="5" key="4">
    <citation type="submission" date="2025-08" db="UniProtKB">
        <authorList>
            <consortium name="Ensembl"/>
        </authorList>
    </citation>
    <scope>IDENTIFICATION</scope>
</reference>
<comment type="subcellular location">
    <subcellularLocation>
        <location evidence="2">Nucleus</location>
    </subcellularLocation>
</comment>
<evidence type="ECO:0000313" key="6">
    <source>
        <dbReference type="Proteomes" id="UP000472240"/>
    </source>
</evidence>
<proteinExistence type="predicted"/>
<accession>A0A671ECU2</accession>
<dbReference type="PANTHER" id="PTHR45935:SF2">
    <property type="entry name" value="KRAB-A DOMAIN-CONTAINING PROTEIN 2"/>
    <property type="match status" value="1"/>
</dbReference>
<evidence type="ECO:0000256" key="1">
    <source>
        <dbReference type="ARBA" id="ARBA00023242"/>
    </source>
</evidence>
<evidence type="ECO:0000313" key="5">
    <source>
        <dbReference type="Ensembl" id="ENSRFEP00010010860.1"/>
    </source>
</evidence>
<feature type="domain" description="SCAN box" evidence="4">
    <location>
        <begin position="16"/>
        <end position="94"/>
    </location>
</feature>
<dbReference type="InterPro" id="IPR038269">
    <property type="entry name" value="SCAN_sf"/>
</dbReference>
<dbReference type="InterPro" id="IPR050916">
    <property type="entry name" value="SCAN-C2H2_zinc_finger"/>
</dbReference>
<keyword evidence="1 2" id="KW-0539">Nucleus</keyword>
<dbReference type="InParanoid" id="A0A671ECU2"/>
<dbReference type="Proteomes" id="UP000472240">
    <property type="component" value="Chromosome 15"/>
</dbReference>
<dbReference type="SMART" id="SM00431">
    <property type="entry name" value="SCAN"/>
    <property type="match status" value="1"/>
</dbReference>
<reference evidence="5 6" key="2">
    <citation type="journal article" date="2018" name="Annu Rev Anim Biosci">
        <title>Bat Biology, Genomes, and the Bat1K Project: To Generate Chromosome-Level Genomes for All Living Bat Species.</title>
        <authorList>
            <person name="Teeling E.C."/>
            <person name="Vernes S.C."/>
            <person name="Davalos L.M."/>
            <person name="Ray D.A."/>
            <person name="Gilbert M.T.P."/>
            <person name="Myers E."/>
        </authorList>
    </citation>
    <scope>NUCLEOTIDE SEQUENCE</scope>
</reference>
<dbReference type="PROSITE" id="PS50804">
    <property type="entry name" value="SCAN_BOX"/>
    <property type="match status" value="1"/>
</dbReference>
<protein>
    <recommendedName>
        <fullName evidence="4">SCAN box domain-containing protein</fullName>
    </recommendedName>
</protein>
<dbReference type="GO" id="GO:0005634">
    <property type="term" value="C:nucleus"/>
    <property type="evidence" value="ECO:0007669"/>
    <property type="project" value="UniProtKB-SubCell"/>
</dbReference>
<feature type="compositionally biased region" description="Basic and acidic residues" evidence="3">
    <location>
        <begin position="148"/>
        <end position="157"/>
    </location>
</feature>
<reference evidence="5" key="5">
    <citation type="submission" date="2025-09" db="UniProtKB">
        <authorList>
            <consortium name="Ensembl"/>
        </authorList>
    </citation>
    <scope>IDENTIFICATION</scope>
</reference>
<evidence type="ECO:0000256" key="3">
    <source>
        <dbReference type="SAM" id="MobiDB-lite"/>
    </source>
</evidence>
<keyword evidence="6" id="KW-1185">Reference proteome</keyword>
<evidence type="ECO:0000259" key="4">
    <source>
        <dbReference type="PROSITE" id="PS50804"/>
    </source>
</evidence>
<evidence type="ECO:0000256" key="2">
    <source>
        <dbReference type="PROSITE-ProRule" id="PRU00187"/>
    </source>
</evidence>
<dbReference type="AlphaFoldDB" id="A0A671ECU2"/>
<dbReference type="Pfam" id="PF02023">
    <property type="entry name" value="SCAN"/>
    <property type="match status" value="1"/>
</dbReference>
<dbReference type="PANTHER" id="PTHR45935">
    <property type="entry name" value="PROTEIN ZBED8-RELATED"/>
    <property type="match status" value="1"/>
</dbReference>
<dbReference type="FunFam" id="1.10.4020.10:FF:000001">
    <property type="entry name" value="zinc finger protein 263 isoform X1"/>
    <property type="match status" value="1"/>
</dbReference>
<reference evidence="6" key="3">
    <citation type="submission" date="2018-12" db="EMBL/GenBank/DDBJ databases">
        <title>G10K-VGP greater horseshoe bat female genome, primary haplotype.</title>
        <authorList>
            <person name="Teeling E."/>
            <person name="Myers G."/>
            <person name="Vernes S."/>
            <person name="Pippel M."/>
            <person name="Winkler S."/>
            <person name="Fedrigo O."/>
            <person name="Rhie A."/>
            <person name="Koren S."/>
            <person name="Phillippy A."/>
            <person name="Lewin H."/>
            <person name="Damas J."/>
            <person name="Howe K."/>
            <person name="Mountcastle J."/>
            <person name="Jarvis E.D."/>
        </authorList>
    </citation>
    <scope>NUCLEOTIDE SEQUENCE [LARGE SCALE GENOMIC DNA]</scope>
</reference>
<dbReference type="SUPFAM" id="SSF47353">
    <property type="entry name" value="Retrovirus capsid dimerization domain-like"/>
    <property type="match status" value="1"/>
</dbReference>
<dbReference type="CDD" id="cd07936">
    <property type="entry name" value="SCAN"/>
    <property type="match status" value="1"/>
</dbReference>
<dbReference type="Ensembl" id="ENSRFET00010011872.1">
    <property type="protein sequence ID" value="ENSRFEP00010010860.1"/>
    <property type="gene ID" value="ENSRFEG00010007355.1"/>
</dbReference>